<evidence type="ECO:0000313" key="2">
    <source>
        <dbReference type="EMBL" id="PAV84343.1"/>
    </source>
</evidence>
<evidence type="ECO:0000313" key="3">
    <source>
        <dbReference type="Proteomes" id="UP000218231"/>
    </source>
</evidence>
<protein>
    <submittedName>
        <fullName evidence="2">Uncharacterized protein</fullName>
    </submittedName>
</protein>
<dbReference type="AlphaFoldDB" id="A0A2A2LDT6"/>
<accession>A0A2A2LDT6</accession>
<feature type="region of interest" description="Disordered" evidence="1">
    <location>
        <begin position="474"/>
        <end position="499"/>
    </location>
</feature>
<comment type="caution">
    <text evidence="2">The sequence shown here is derived from an EMBL/GenBank/DDBJ whole genome shotgun (WGS) entry which is preliminary data.</text>
</comment>
<evidence type="ECO:0000256" key="1">
    <source>
        <dbReference type="SAM" id="MobiDB-lite"/>
    </source>
</evidence>
<gene>
    <name evidence="2" type="ORF">WR25_08957</name>
</gene>
<reference evidence="2 3" key="1">
    <citation type="journal article" date="2017" name="Curr. Biol.">
        <title>Genome architecture and evolution of a unichromosomal asexual nematode.</title>
        <authorList>
            <person name="Fradin H."/>
            <person name="Zegar C."/>
            <person name="Gutwein M."/>
            <person name="Lucas J."/>
            <person name="Kovtun M."/>
            <person name="Corcoran D."/>
            <person name="Baugh L.R."/>
            <person name="Kiontke K."/>
            <person name="Gunsalus K."/>
            <person name="Fitch D.H."/>
            <person name="Piano F."/>
        </authorList>
    </citation>
    <scope>NUCLEOTIDE SEQUENCE [LARGE SCALE GENOMIC DNA]</scope>
    <source>
        <strain evidence="2">PF1309</strain>
    </source>
</reference>
<keyword evidence="3" id="KW-1185">Reference proteome</keyword>
<name>A0A2A2LDT6_9BILA</name>
<proteinExistence type="predicted"/>
<sequence length="563" mass="64728">MELDSDCSKAILAIVNRLAKRRCGNLQEASALVQLWIVHLPLVIKQVYGRQSIVQFRDDYDSPFKVYADLLDLLDRKQHGLVPTLDVERAAQGDSFEIAKFMIGLLTDLRTQMGDSVERIIQAEDVAGKLAPVFSAIESMCEGDAWWSGLGSGRSLPPQPDSPLQPVASSPTRSDDSFSASAAISHYFTPSEKSTRRPFWAKKPSPLVDLAVGISPKSKQQQVENQLRLRENEVDALQLLEEKRDEKSRREKAENELENAQIELNKARERAMELERKQCELLKEMKLKDAERQRYEQAVTRIEEEKQRKDEEICQLNRKYRDQCDFYLAKEQECNTLQNKLDSLSKLFRENELLLKEQLADSQMKIEQMKKQMEAQTEEYLRESSENTGIIGALGRQIEDKQAITDKLQDEQKKAKEELQIATAKHKGEMSKMETRISELTATIREKTGEIEQLMKRIEELERGRDEDAEEMKTLRKKAEEVSQQQDSRRKVNQLQNRRRTQEDRLLELRPLRRCYGHRPLFDGRLPPAAALGHRLHCHYPSPVGLVADLAPVHGHGLCRICS</sequence>
<dbReference type="OrthoDB" id="5791508at2759"/>
<feature type="region of interest" description="Disordered" evidence="1">
    <location>
        <begin position="151"/>
        <end position="177"/>
    </location>
</feature>
<dbReference type="Proteomes" id="UP000218231">
    <property type="component" value="Unassembled WGS sequence"/>
</dbReference>
<dbReference type="EMBL" id="LIAE01006864">
    <property type="protein sequence ID" value="PAV84343.1"/>
    <property type="molecule type" value="Genomic_DNA"/>
</dbReference>
<organism evidence="2 3">
    <name type="scientific">Diploscapter pachys</name>
    <dbReference type="NCBI Taxonomy" id="2018661"/>
    <lineage>
        <taxon>Eukaryota</taxon>
        <taxon>Metazoa</taxon>
        <taxon>Ecdysozoa</taxon>
        <taxon>Nematoda</taxon>
        <taxon>Chromadorea</taxon>
        <taxon>Rhabditida</taxon>
        <taxon>Rhabditina</taxon>
        <taxon>Rhabditomorpha</taxon>
        <taxon>Rhabditoidea</taxon>
        <taxon>Rhabditidae</taxon>
        <taxon>Diploscapter</taxon>
    </lineage>
</organism>